<name>A0ABR1CJE1_NECAM</name>
<organism evidence="3 4">
    <name type="scientific">Necator americanus</name>
    <name type="common">Human hookworm</name>
    <dbReference type="NCBI Taxonomy" id="51031"/>
    <lineage>
        <taxon>Eukaryota</taxon>
        <taxon>Metazoa</taxon>
        <taxon>Ecdysozoa</taxon>
        <taxon>Nematoda</taxon>
        <taxon>Chromadorea</taxon>
        <taxon>Rhabditida</taxon>
        <taxon>Rhabditina</taxon>
        <taxon>Rhabditomorpha</taxon>
        <taxon>Strongyloidea</taxon>
        <taxon>Ancylostomatidae</taxon>
        <taxon>Bunostominae</taxon>
        <taxon>Necator</taxon>
    </lineage>
</organism>
<evidence type="ECO:0000256" key="2">
    <source>
        <dbReference type="SAM" id="Phobius"/>
    </source>
</evidence>
<feature type="transmembrane region" description="Helical" evidence="2">
    <location>
        <begin position="12"/>
        <end position="31"/>
    </location>
</feature>
<evidence type="ECO:0000313" key="3">
    <source>
        <dbReference type="EMBL" id="KAK6737783.1"/>
    </source>
</evidence>
<reference evidence="3 4" key="1">
    <citation type="submission" date="2023-08" db="EMBL/GenBank/DDBJ databases">
        <title>A Necator americanus chromosomal reference genome.</title>
        <authorList>
            <person name="Ilik V."/>
            <person name="Petrzelkova K.J."/>
            <person name="Pardy F."/>
            <person name="Fuh T."/>
            <person name="Niatou-Singa F.S."/>
            <person name="Gouil Q."/>
            <person name="Baker L."/>
            <person name="Ritchie M.E."/>
            <person name="Jex A.R."/>
            <person name="Gazzola D."/>
            <person name="Li H."/>
            <person name="Toshio Fujiwara R."/>
            <person name="Zhan B."/>
            <person name="Aroian R.V."/>
            <person name="Pafco B."/>
            <person name="Schwarz E.M."/>
        </authorList>
    </citation>
    <scope>NUCLEOTIDE SEQUENCE [LARGE SCALE GENOMIC DNA]</scope>
    <source>
        <strain evidence="3 4">Aroian</strain>
        <tissue evidence="3">Whole animal</tissue>
    </source>
</reference>
<keyword evidence="2" id="KW-0472">Membrane</keyword>
<keyword evidence="2" id="KW-0812">Transmembrane</keyword>
<protein>
    <submittedName>
        <fullName evidence="3">Uncharacterized protein</fullName>
    </submittedName>
</protein>
<keyword evidence="4" id="KW-1185">Reference proteome</keyword>
<feature type="region of interest" description="Disordered" evidence="1">
    <location>
        <begin position="195"/>
        <end position="225"/>
    </location>
</feature>
<gene>
    <name evidence="3" type="primary">Necator_chrII.g7888</name>
    <name evidence="3" type="ORF">RB195_020094</name>
</gene>
<dbReference type="EMBL" id="JAVFWL010000002">
    <property type="protein sequence ID" value="KAK6737783.1"/>
    <property type="molecule type" value="Genomic_DNA"/>
</dbReference>
<accession>A0ABR1CJE1</accession>
<proteinExistence type="predicted"/>
<feature type="region of interest" description="Disordered" evidence="1">
    <location>
        <begin position="67"/>
        <end position="111"/>
    </location>
</feature>
<keyword evidence="2" id="KW-1133">Transmembrane helix</keyword>
<feature type="compositionally biased region" description="Basic and acidic residues" evidence="1">
    <location>
        <begin position="195"/>
        <end position="214"/>
    </location>
</feature>
<sequence length="263" mass="29846">MDSSSQSPLSSYFTLIVMALIGIVLAYWYYLEKFRKKESSEEDQQDAAVKYNLPVSKIKAYPIDEKFQSSDHTEPTVPGELRTEKTQKSATDTSKSANRKGKERANCRKSNSNEVLTAKSIAIIDPELASKYTFLRNKDPVMESFSEPIPEEELELYSSSKAVNPAEATTSLKKHLNEALTSFFNTSVNSLRKESINEEEVGKENGEVSKEPKLNKKSSGITGRKKKNSLTKFFNRKRRRKFATQSDDLITPSQYYKYGHCYA</sequence>
<dbReference type="Proteomes" id="UP001303046">
    <property type="component" value="Unassembled WGS sequence"/>
</dbReference>
<evidence type="ECO:0000313" key="4">
    <source>
        <dbReference type="Proteomes" id="UP001303046"/>
    </source>
</evidence>
<evidence type="ECO:0000256" key="1">
    <source>
        <dbReference type="SAM" id="MobiDB-lite"/>
    </source>
</evidence>
<comment type="caution">
    <text evidence="3">The sequence shown here is derived from an EMBL/GenBank/DDBJ whole genome shotgun (WGS) entry which is preliminary data.</text>
</comment>